<dbReference type="EMBL" id="AP008955">
    <property type="protein sequence ID" value="BAH46307.1"/>
    <property type="molecule type" value="Genomic_DNA"/>
</dbReference>
<protein>
    <recommendedName>
        <fullName evidence="3">WbqC family protein</fullName>
    </recommendedName>
</protein>
<organism evidence="1 2">
    <name type="scientific">Brevibacillus brevis (strain 47 / JCM 6285 / NBRC 100599)</name>
    <dbReference type="NCBI Taxonomy" id="358681"/>
    <lineage>
        <taxon>Bacteria</taxon>
        <taxon>Bacillati</taxon>
        <taxon>Bacillota</taxon>
        <taxon>Bacilli</taxon>
        <taxon>Bacillales</taxon>
        <taxon>Paenibacillaceae</taxon>
        <taxon>Brevibacillus</taxon>
    </lineage>
</organism>
<sequence length="228" mass="26739">MKKISIHQSQYIPWAPYFKKIAMSDVFVVMDSVQYQKNGVQNRNRIRDKNSDYWLTIPITGNLTDVISEKRLASDRWMMKHWKSIQSAYRSAPNWELYAEKIEFLYQQRYSTLLEANQAFFIFLMDSLKINTQVVFLSELQVTGEKSDLVLNICKELCATEYISGYGSKSYLNEKKFIESGVEIYYLESISPVYPQVQGEFISGLSMIDMLLNSPEELIQEYLYSNQR</sequence>
<dbReference type="STRING" id="358681.BBR47_53300"/>
<keyword evidence="2" id="KW-1185">Reference proteome</keyword>
<name>C0Z6V8_BREBN</name>
<dbReference type="AlphaFoldDB" id="C0Z6V8"/>
<dbReference type="InterPro" id="IPR014985">
    <property type="entry name" value="WbqC"/>
</dbReference>
<evidence type="ECO:0000313" key="1">
    <source>
        <dbReference type="EMBL" id="BAH46307.1"/>
    </source>
</evidence>
<accession>C0Z6V8</accession>
<dbReference type="Pfam" id="PF08889">
    <property type="entry name" value="WbqC"/>
    <property type="match status" value="1"/>
</dbReference>
<dbReference type="KEGG" id="bbe:BBR47_53300"/>
<dbReference type="HOGENOM" id="CLU_079350_0_0_9"/>
<dbReference type="eggNOG" id="COG0224">
    <property type="taxonomic scope" value="Bacteria"/>
</dbReference>
<dbReference type="RefSeq" id="WP_015893556.1">
    <property type="nucleotide sequence ID" value="NC_012491.1"/>
</dbReference>
<evidence type="ECO:0000313" key="2">
    <source>
        <dbReference type="Proteomes" id="UP000001877"/>
    </source>
</evidence>
<reference evidence="1 2" key="1">
    <citation type="submission" date="2005-03" db="EMBL/GenBank/DDBJ databases">
        <title>Brevibacillus brevis strain 47, complete genome.</title>
        <authorList>
            <person name="Hosoyama A."/>
            <person name="Yamada R."/>
            <person name="Hongo Y."/>
            <person name="Terui Y."/>
            <person name="Ankai A."/>
            <person name="Masuyama W."/>
            <person name="Sekiguchi M."/>
            <person name="Takeda T."/>
            <person name="Asano K."/>
            <person name="Ohji S."/>
            <person name="Ichikawa N."/>
            <person name="Narita S."/>
            <person name="Aoki N."/>
            <person name="Miura H."/>
            <person name="Matsushita S."/>
            <person name="Sekigawa T."/>
            <person name="Yamagata H."/>
            <person name="Yoshikawa H."/>
            <person name="Udaka S."/>
            <person name="Tanikawa S."/>
            <person name="Fujita N."/>
        </authorList>
    </citation>
    <scope>NUCLEOTIDE SEQUENCE [LARGE SCALE GENOMIC DNA]</scope>
    <source>
        <strain evidence="2">47 / JCM 6285 / NBRC 100599</strain>
    </source>
</reference>
<gene>
    <name evidence="1" type="ordered locus">BBR47_53300</name>
</gene>
<proteinExistence type="predicted"/>
<dbReference type="Proteomes" id="UP000001877">
    <property type="component" value="Chromosome"/>
</dbReference>
<evidence type="ECO:0008006" key="3">
    <source>
        <dbReference type="Google" id="ProtNLM"/>
    </source>
</evidence>